<name>A0A066Z6L8_9ACTN</name>
<evidence type="ECO:0000313" key="1">
    <source>
        <dbReference type="EMBL" id="KDN85981.1"/>
    </source>
</evidence>
<dbReference type="EMBL" id="JNBY01000073">
    <property type="protein sequence ID" value="KDN85981.1"/>
    <property type="molecule type" value="Genomic_DNA"/>
</dbReference>
<protein>
    <submittedName>
        <fullName evidence="1">Uncharacterized protein</fullName>
    </submittedName>
</protein>
<comment type="caution">
    <text evidence="1">The sequence shown here is derived from an EMBL/GenBank/DDBJ whole genome shotgun (WGS) entry which is preliminary data.</text>
</comment>
<dbReference type="AlphaFoldDB" id="A0A066Z6L8"/>
<keyword evidence="2" id="KW-1185">Reference proteome</keyword>
<sequence length="51" mass="5677">MPAADRRECGFRRIGDGIALGLDRNRAWCGRYPLLGGFGLGWHAFDITGWP</sequence>
<evidence type="ECO:0000313" key="2">
    <source>
        <dbReference type="Proteomes" id="UP000027178"/>
    </source>
</evidence>
<reference evidence="1 2" key="1">
    <citation type="submission" date="2014-05" db="EMBL/GenBank/DDBJ databases">
        <title>Draft Genome Sequence of Kitasatospora cheerisanensis KCTC 2395.</title>
        <authorList>
            <person name="Nam D.H."/>
        </authorList>
    </citation>
    <scope>NUCLEOTIDE SEQUENCE [LARGE SCALE GENOMIC DNA]</scope>
    <source>
        <strain evidence="1 2">KCTC 2395</strain>
    </source>
</reference>
<gene>
    <name evidence="1" type="ORF">KCH_17980</name>
</gene>
<accession>A0A066Z6L8</accession>
<dbReference type="PATRIC" id="fig|1348663.4.peg.1728"/>
<organism evidence="1 2">
    <name type="scientific">Kitasatospora cheerisanensis KCTC 2395</name>
    <dbReference type="NCBI Taxonomy" id="1348663"/>
    <lineage>
        <taxon>Bacteria</taxon>
        <taxon>Bacillati</taxon>
        <taxon>Actinomycetota</taxon>
        <taxon>Actinomycetes</taxon>
        <taxon>Kitasatosporales</taxon>
        <taxon>Streptomycetaceae</taxon>
        <taxon>Kitasatospora</taxon>
    </lineage>
</organism>
<dbReference type="HOGENOM" id="CLU_3099807_0_0_11"/>
<proteinExistence type="predicted"/>
<dbReference type="Proteomes" id="UP000027178">
    <property type="component" value="Unassembled WGS sequence"/>
</dbReference>